<evidence type="ECO:0000256" key="6">
    <source>
        <dbReference type="ARBA" id="ARBA00022679"/>
    </source>
</evidence>
<reference evidence="14 15" key="1">
    <citation type="submission" date="2018-05" db="EMBL/GenBank/DDBJ databases">
        <title>Genomic Encyclopedia of Type Strains, Phase IV (KMG-V): Genome sequencing to study the core and pangenomes of soil and plant-associated prokaryotes.</title>
        <authorList>
            <person name="Whitman W."/>
        </authorList>
    </citation>
    <scope>NUCLEOTIDE SEQUENCE [LARGE SCALE GENOMIC DNA]</scope>
    <source>
        <strain evidence="14 15">SLV-132</strain>
    </source>
</reference>
<evidence type="ECO:0000256" key="5">
    <source>
        <dbReference type="ARBA" id="ARBA00022676"/>
    </source>
</evidence>
<dbReference type="EMBL" id="QGGT01000011">
    <property type="protein sequence ID" value="PWK31002.1"/>
    <property type="molecule type" value="Genomic_DNA"/>
</dbReference>
<comment type="subcellular location">
    <subcellularLocation>
        <location evidence="1">Cell inner membrane</location>
        <topology evidence="1">Peripheral membrane protein</topology>
        <orientation evidence="1">Cytoplasmic side</orientation>
    </subcellularLocation>
</comment>
<dbReference type="Pfam" id="PF01075">
    <property type="entry name" value="Glyco_transf_9"/>
    <property type="match status" value="1"/>
</dbReference>
<protein>
    <recommendedName>
        <fullName evidence="11">Lipopolysaccharide heptosyltransferase 1</fullName>
        <ecNumber evidence="10">2.4.99.23</ecNumber>
    </recommendedName>
    <alternativeName>
        <fullName evidence="12">ADP-heptose:lipopolysaccharide heptosyltransferase I</fullName>
    </alternativeName>
</protein>
<keyword evidence="4" id="KW-0997">Cell inner membrane</keyword>
<dbReference type="PANTHER" id="PTHR30160">
    <property type="entry name" value="TETRAACYLDISACCHARIDE 4'-KINASE-RELATED"/>
    <property type="match status" value="1"/>
</dbReference>
<organism evidence="14 15">
    <name type="scientific">Cupriavidus plantarum</name>
    <dbReference type="NCBI Taxonomy" id="942865"/>
    <lineage>
        <taxon>Bacteria</taxon>
        <taxon>Pseudomonadati</taxon>
        <taxon>Pseudomonadota</taxon>
        <taxon>Betaproteobacteria</taxon>
        <taxon>Burkholderiales</taxon>
        <taxon>Burkholderiaceae</taxon>
        <taxon>Cupriavidus</taxon>
    </lineage>
</organism>
<evidence type="ECO:0000256" key="3">
    <source>
        <dbReference type="ARBA" id="ARBA00022475"/>
    </source>
</evidence>
<gene>
    <name evidence="14" type="ORF">C7419_11143</name>
</gene>
<evidence type="ECO:0000256" key="7">
    <source>
        <dbReference type="ARBA" id="ARBA00022985"/>
    </source>
</evidence>
<comment type="caution">
    <text evidence="14">The sequence shown here is derived from an EMBL/GenBank/DDBJ whole genome shotgun (WGS) entry which is preliminary data.</text>
</comment>
<dbReference type="Gene3D" id="3.40.50.2000">
    <property type="entry name" value="Glycogen Phosphorylase B"/>
    <property type="match status" value="2"/>
</dbReference>
<proteinExistence type="inferred from homology"/>
<keyword evidence="7" id="KW-0448">Lipopolysaccharide biosynthesis</keyword>
<keyword evidence="8" id="KW-0472">Membrane</keyword>
<evidence type="ECO:0000256" key="2">
    <source>
        <dbReference type="ARBA" id="ARBA00004713"/>
    </source>
</evidence>
<evidence type="ECO:0000256" key="9">
    <source>
        <dbReference type="ARBA" id="ARBA00043995"/>
    </source>
</evidence>
<evidence type="ECO:0000256" key="4">
    <source>
        <dbReference type="ARBA" id="ARBA00022519"/>
    </source>
</evidence>
<name>A0A316EI38_9BURK</name>
<dbReference type="InterPro" id="IPR002201">
    <property type="entry name" value="Glyco_trans_9"/>
</dbReference>
<comment type="similarity">
    <text evidence="9">Belongs to the glycosyltransferase 9 family.</text>
</comment>
<evidence type="ECO:0000256" key="13">
    <source>
        <dbReference type="ARBA" id="ARBA00049201"/>
    </source>
</evidence>
<dbReference type="AlphaFoldDB" id="A0A316EI38"/>
<dbReference type="RefSeq" id="WP_109585597.1">
    <property type="nucleotide sequence ID" value="NZ_QGGT01000011.1"/>
</dbReference>
<evidence type="ECO:0000256" key="10">
    <source>
        <dbReference type="ARBA" id="ARBA00044041"/>
    </source>
</evidence>
<comment type="catalytic activity">
    <reaction evidence="13">
        <text>an alpha-Kdo-(2-&gt;4)-alpha-Kdo-(2-&gt;6)-lipid A + ADP-L-glycero-beta-D-manno-heptose = an L-alpha-D-Hep-(1-&gt;5)-[alpha-Kdo-(2-&gt;4)]-alpha-Kdo-(2-&gt;6)-lipid A + ADP + H(+)</text>
        <dbReference type="Rhea" id="RHEA:74067"/>
        <dbReference type="ChEBI" id="CHEBI:15378"/>
        <dbReference type="ChEBI" id="CHEBI:61506"/>
        <dbReference type="ChEBI" id="CHEBI:176431"/>
        <dbReference type="ChEBI" id="CHEBI:193068"/>
        <dbReference type="ChEBI" id="CHEBI:456216"/>
        <dbReference type="EC" id="2.4.99.23"/>
    </reaction>
</comment>
<dbReference type="GO" id="GO:0008713">
    <property type="term" value="F:ADP-heptose-lipopolysaccharide heptosyltransferase activity"/>
    <property type="evidence" value="ECO:0007669"/>
    <property type="project" value="TreeGrafter"/>
</dbReference>
<dbReference type="Proteomes" id="UP000245754">
    <property type="component" value="Unassembled WGS sequence"/>
</dbReference>
<dbReference type="SUPFAM" id="SSF53756">
    <property type="entry name" value="UDP-Glycosyltransferase/glycogen phosphorylase"/>
    <property type="match status" value="1"/>
</dbReference>
<evidence type="ECO:0000313" key="14">
    <source>
        <dbReference type="EMBL" id="PWK31002.1"/>
    </source>
</evidence>
<evidence type="ECO:0000256" key="11">
    <source>
        <dbReference type="ARBA" id="ARBA00044190"/>
    </source>
</evidence>
<keyword evidence="15" id="KW-1185">Reference proteome</keyword>
<evidence type="ECO:0000256" key="1">
    <source>
        <dbReference type="ARBA" id="ARBA00004515"/>
    </source>
</evidence>
<dbReference type="EC" id="2.4.99.23" evidence="10"/>
<dbReference type="GO" id="GO:0009244">
    <property type="term" value="P:lipopolysaccharide core region biosynthetic process"/>
    <property type="evidence" value="ECO:0007669"/>
    <property type="project" value="InterPro"/>
</dbReference>
<dbReference type="InterPro" id="IPR011908">
    <property type="entry name" value="LipoPS_heptosylTferase-I"/>
</dbReference>
<sequence>MPSHHDRATQQPAAAQNVLIVRTSSMGDLVHTLPAITELKAHHPHLRISWLTEAAFADIPALHPGISEVIPIAWRQWRRQLLHRATWRELGALRRKLRDTPWKMVLDCQGLFKSAAFAALAGGPLVVGYDHGSVRERIACLFYQRRHPVSWRLSAVQRNRRLFAAAFGYHTSGVPDFGLTAGTRPSWLQSGPYAVMLHATSRVAKAWPETMWTTLGRRLHAEQGLRVVLPWGSATERQRSERLAAAIPHATVAPHTRIKEAASLIGHATAVIGVDTGLTHLANALNVPLVALYTDTDPAQTGVVESPRAMNLGNVAKCPTVENVWHALRTVQGEWHDA</sequence>
<evidence type="ECO:0000256" key="12">
    <source>
        <dbReference type="ARBA" id="ARBA00044330"/>
    </source>
</evidence>
<keyword evidence="5" id="KW-0328">Glycosyltransferase</keyword>
<dbReference type="InterPro" id="IPR051199">
    <property type="entry name" value="LPS_LOS_Heptosyltrfase"/>
</dbReference>
<keyword evidence="6 14" id="KW-0808">Transferase</keyword>
<dbReference type="GO" id="GO:0005829">
    <property type="term" value="C:cytosol"/>
    <property type="evidence" value="ECO:0007669"/>
    <property type="project" value="TreeGrafter"/>
</dbReference>
<evidence type="ECO:0000313" key="15">
    <source>
        <dbReference type="Proteomes" id="UP000245754"/>
    </source>
</evidence>
<dbReference type="GO" id="GO:0005886">
    <property type="term" value="C:plasma membrane"/>
    <property type="evidence" value="ECO:0007669"/>
    <property type="project" value="UniProtKB-SubCell"/>
</dbReference>
<keyword evidence="3" id="KW-1003">Cell membrane</keyword>
<accession>A0A316EI38</accession>
<dbReference type="PANTHER" id="PTHR30160:SF19">
    <property type="entry name" value="LIPOPOLYSACCHARIDE HEPTOSYLTRANSFERASE 1"/>
    <property type="match status" value="1"/>
</dbReference>
<comment type="pathway">
    <text evidence="2">Bacterial outer membrane biogenesis; LPS core biosynthesis.</text>
</comment>
<evidence type="ECO:0000256" key="8">
    <source>
        <dbReference type="ARBA" id="ARBA00023136"/>
    </source>
</evidence>
<dbReference type="CDD" id="cd03789">
    <property type="entry name" value="GT9_LPS_heptosyltransferase"/>
    <property type="match status" value="1"/>
</dbReference>
<dbReference type="NCBIfam" id="TIGR02193">
    <property type="entry name" value="heptsyl_trn_I"/>
    <property type="match status" value="1"/>
</dbReference>